<keyword evidence="5" id="KW-0326">Glycosidase</keyword>
<dbReference type="Gene3D" id="3.90.400.10">
    <property type="entry name" value="Oligo-1,6-glucosidase, Domain 2"/>
    <property type="match status" value="1"/>
</dbReference>
<evidence type="ECO:0000259" key="4">
    <source>
        <dbReference type="SMART" id="SM00642"/>
    </source>
</evidence>
<dbReference type="GO" id="GO:0009313">
    <property type="term" value="P:oligosaccharide catabolic process"/>
    <property type="evidence" value="ECO:0007669"/>
    <property type="project" value="TreeGrafter"/>
</dbReference>
<protein>
    <submittedName>
        <fullName evidence="5">Alpha-glucosidase</fullName>
        <ecNumber evidence="5">3.2.1.20</ecNumber>
    </submittedName>
</protein>
<keyword evidence="2" id="KW-0325">Glycoprotein</keyword>
<dbReference type="PANTHER" id="PTHR10357">
    <property type="entry name" value="ALPHA-AMYLASE FAMILY MEMBER"/>
    <property type="match status" value="1"/>
</dbReference>
<dbReference type="GO" id="GO:0004558">
    <property type="term" value="F:alpha-1,4-glucosidase activity"/>
    <property type="evidence" value="ECO:0007669"/>
    <property type="project" value="UniProtKB-EC"/>
</dbReference>
<dbReference type="GO" id="GO:0004556">
    <property type="term" value="F:alpha-amylase activity"/>
    <property type="evidence" value="ECO:0007669"/>
    <property type="project" value="TreeGrafter"/>
</dbReference>
<evidence type="ECO:0000256" key="3">
    <source>
        <dbReference type="SAM" id="MobiDB-lite"/>
    </source>
</evidence>
<dbReference type="KEGG" id="psai:C3B54_111762"/>
<dbReference type="Pfam" id="PF00128">
    <property type="entry name" value="Alpha-amylase"/>
    <property type="match status" value="1"/>
</dbReference>
<accession>A0A2L2BSP0</accession>
<feature type="compositionally biased region" description="Polar residues" evidence="3">
    <location>
        <begin position="7"/>
        <end position="20"/>
    </location>
</feature>
<keyword evidence="5" id="KW-0378">Hydrolase</keyword>
<organism evidence="5 6">
    <name type="scientific">Pontimonas salivibrio</name>
    <dbReference type="NCBI Taxonomy" id="1159327"/>
    <lineage>
        <taxon>Bacteria</taxon>
        <taxon>Bacillati</taxon>
        <taxon>Actinomycetota</taxon>
        <taxon>Actinomycetes</taxon>
        <taxon>Micrococcales</taxon>
        <taxon>Microbacteriaceae</taxon>
        <taxon>Pontimonas</taxon>
    </lineage>
</organism>
<proteinExistence type="inferred from homology"/>
<feature type="domain" description="Glycosyl hydrolase family 13 catalytic" evidence="4">
    <location>
        <begin position="48"/>
        <end position="455"/>
    </location>
</feature>
<dbReference type="EMBL" id="CP026923">
    <property type="protein sequence ID" value="AVG24685.1"/>
    <property type="molecule type" value="Genomic_DNA"/>
</dbReference>
<dbReference type="InterPro" id="IPR045857">
    <property type="entry name" value="O16G_dom_2"/>
</dbReference>
<evidence type="ECO:0000313" key="6">
    <source>
        <dbReference type="Proteomes" id="UP000243077"/>
    </source>
</evidence>
<name>A0A2L2BSP0_9MICO</name>
<dbReference type="InterPro" id="IPR017853">
    <property type="entry name" value="GH"/>
</dbReference>
<dbReference type="AlphaFoldDB" id="A0A2L2BSP0"/>
<feature type="region of interest" description="Disordered" evidence="3">
    <location>
        <begin position="1"/>
        <end position="34"/>
    </location>
</feature>
<keyword evidence="6" id="KW-1185">Reference proteome</keyword>
<dbReference type="CDD" id="cd11332">
    <property type="entry name" value="AmyAc_OligoGlu_TS"/>
    <property type="match status" value="1"/>
</dbReference>
<sequence length="578" mass="64262">MRPHGLEQNQPSERSRSFGQRTRVVGMSNSSSHPLRPADWWQDAVIYQVYPRSFADSNGTGLGDLKGIQGHLGDLKSLGVDAVWLSPFYPSPQNDAGYDVSDYTDVDPSFGVLADAEKLIFSAHELGLRIIVDLVPNHSSSEHRWFQEALASTPGSNARARYIFRDGLGEDGDIPPNNWESVFGGPAWTRITQADGSPGQWYLHLFDSSQPDFDWTNQEVWEHFDGVLRFWLDRGVDGFRVDVAHSLMKEPGLPDLSDAQLADRSPGAAKPFWDQDAVHDVYRHWSGILAEYGEDRILCAEAWVWPLERMARYVRPGEMHQAFNFAYLSAPWQPEALRDVIDESLKAFGDAGAPSTWVLSNHDVVRHTSRLALADQESIVPGGLGPNSPERPDPALATRRGRAATALMLALPGSAYLYQGEELGLPEVIDIPDALREDPTFHRTNGERYGRDGCRVPIPWVKDAPAFGFSPSRETWLPQPEVFGELARDQQEGDPSSTLELYKTLLQLRKEHALGTGQLSWQESADPQALRFQNGNVTVLCNFGNHPVALPDGKIIASSIWPAPSELAPDHTVWIKGH</sequence>
<evidence type="ECO:0000256" key="2">
    <source>
        <dbReference type="ARBA" id="ARBA00023180"/>
    </source>
</evidence>
<dbReference type="EC" id="3.2.1.20" evidence="5"/>
<dbReference type="SMART" id="SM00642">
    <property type="entry name" value="Aamy"/>
    <property type="match status" value="1"/>
</dbReference>
<gene>
    <name evidence="5" type="ORF">C3B54_111762</name>
</gene>
<comment type="similarity">
    <text evidence="1">Belongs to the glycosyl hydrolase 13 family.</text>
</comment>
<dbReference type="FunFam" id="3.90.400.10:FF:000001">
    <property type="entry name" value="Maltase A3, isoform A"/>
    <property type="match status" value="1"/>
</dbReference>
<dbReference type="Gene3D" id="3.20.20.80">
    <property type="entry name" value="Glycosidases"/>
    <property type="match status" value="1"/>
</dbReference>
<evidence type="ECO:0000256" key="1">
    <source>
        <dbReference type="ARBA" id="ARBA00008061"/>
    </source>
</evidence>
<dbReference type="Proteomes" id="UP000243077">
    <property type="component" value="Chromosome"/>
</dbReference>
<evidence type="ECO:0000313" key="5">
    <source>
        <dbReference type="EMBL" id="AVG24685.1"/>
    </source>
</evidence>
<dbReference type="PANTHER" id="PTHR10357:SF179">
    <property type="entry name" value="NEUTRAL AND BASIC AMINO ACID TRANSPORT PROTEIN RBAT"/>
    <property type="match status" value="1"/>
</dbReference>
<reference evidence="5 6" key="1">
    <citation type="submission" date="2018-02" db="EMBL/GenBank/DDBJ databases">
        <title>Complete genome of the streamlined marine actinobacterium Pontimonas salivibrio CL-TW6 adapted to coastal planktonic lifestype.</title>
        <authorList>
            <person name="Cho B.C."/>
            <person name="Hardies S.C."/>
            <person name="Jang G.I."/>
            <person name="Hwang C.Y."/>
        </authorList>
    </citation>
    <scope>NUCLEOTIDE SEQUENCE [LARGE SCALE GENOMIC DNA]</scope>
    <source>
        <strain evidence="5 6">CL-TW6</strain>
    </source>
</reference>
<dbReference type="SUPFAM" id="SSF51445">
    <property type="entry name" value="(Trans)glycosidases"/>
    <property type="match status" value="1"/>
</dbReference>
<dbReference type="InterPro" id="IPR006047">
    <property type="entry name" value="GH13_cat_dom"/>
</dbReference>